<dbReference type="GO" id="GO:0005886">
    <property type="term" value="C:plasma membrane"/>
    <property type="evidence" value="ECO:0007669"/>
    <property type="project" value="UniProtKB-UniRule"/>
</dbReference>
<keyword evidence="1 7" id="KW-1003">Cell membrane</keyword>
<dbReference type="Proteomes" id="UP000178794">
    <property type="component" value="Unassembled WGS sequence"/>
</dbReference>
<keyword evidence="5 7" id="KW-0456">Lyase</keyword>
<dbReference type="PANTHER" id="PTHR30518">
    <property type="entry name" value="ENDOLYTIC MUREIN TRANSGLYCOSYLASE"/>
    <property type="match status" value="1"/>
</dbReference>
<evidence type="ECO:0000256" key="6">
    <source>
        <dbReference type="ARBA" id="ARBA00023316"/>
    </source>
</evidence>
<evidence type="ECO:0000256" key="1">
    <source>
        <dbReference type="ARBA" id="ARBA00022475"/>
    </source>
</evidence>
<evidence type="ECO:0000256" key="5">
    <source>
        <dbReference type="ARBA" id="ARBA00023239"/>
    </source>
</evidence>
<keyword evidence="2 7" id="KW-0812">Transmembrane</keyword>
<evidence type="ECO:0000256" key="7">
    <source>
        <dbReference type="HAMAP-Rule" id="MF_02065"/>
    </source>
</evidence>
<sequence>MTGRSIAAKLRTDDIVRSTLAMRAALALSGKSHAIKAGDYLIDTTSVRSVFSLAQTLVSSTPTHEPLLVTIPEGTRGRDILAALEGVMTPEALEGVTAETFDVHIGYLFPDTYAIDETVSVEDFIVHMRAQYEANLEPLRETIKASSFTEAEVIILASILEREANDEESMRRVAGILQNRLKQGMRLQVDATLAYLLDKTSAELTQSDLALASPFNTYRNEGLPPAPIANPGLEAINAVLNPIPSKHLFYLTGSDGTFHYATTFEEHTANKAKYLR</sequence>
<comment type="caution">
    <text evidence="8">The sequence shown here is derived from an EMBL/GenBank/DDBJ whole genome shotgun (WGS) entry which is preliminary data.</text>
</comment>
<evidence type="ECO:0000313" key="8">
    <source>
        <dbReference type="EMBL" id="OGG60302.1"/>
    </source>
</evidence>
<gene>
    <name evidence="7" type="primary">mltG</name>
    <name evidence="8" type="ORF">A3C89_00915</name>
</gene>
<name>A0A1F6DGZ1_9BACT</name>
<dbReference type="GO" id="GO:0009252">
    <property type="term" value="P:peptidoglycan biosynthetic process"/>
    <property type="evidence" value="ECO:0007669"/>
    <property type="project" value="UniProtKB-UniRule"/>
</dbReference>
<keyword evidence="3 7" id="KW-1133">Transmembrane helix</keyword>
<comment type="function">
    <text evidence="7">Functions as a peptidoglycan terminase that cleaves nascent peptidoglycan strands endolytically to terminate their elongation.</text>
</comment>
<feature type="site" description="Important for catalytic activity" evidence="7">
    <location>
        <position position="163"/>
    </location>
</feature>
<dbReference type="STRING" id="1798492.A3C89_00915"/>
<keyword evidence="4 7" id="KW-0472">Membrane</keyword>
<dbReference type="NCBIfam" id="TIGR00247">
    <property type="entry name" value="endolytic transglycosylase MltG"/>
    <property type="match status" value="1"/>
</dbReference>
<keyword evidence="6 7" id="KW-0961">Cell wall biogenesis/degradation</keyword>
<comment type="catalytic activity">
    <reaction evidence="7">
        <text>a peptidoglycan chain = a peptidoglycan chain with N-acetyl-1,6-anhydromuramyl-[peptide] at the reducing end + a peptidoglycan chain with N-acetylglucosamine at the non-reducing end.</text>
        <dbReference type="EC" id="4.2.2.29"/>
    </reaction>
</comment>
<dbReference type="GO" id="GO:0071555">
    <property type="term" value="P:cell wall organization"/>
    <property type="evidence" value="ECO:0007669"/>
    <property type="project" value="UniProtKB-KW"/>
</dbReference>
<dbReference type="HAMAP" id="MF_02065">
    <property type="entry name" value="MltG"/>
    <property type="match status" value="1"/>
</dbReference>
<evidence type="ECO:0000256" key="4">
    <source>
        <dbReference type="ARBA" id="ARBA00023136"/>
    </source>
</evidence>
<dbReference type="GO" id="GO:0008932">
    <property type="term" value="F:lytic endotransglycosylase activity"/>
    <property type="evidence" value="ECO:0007669"/>
    <property type="project" value="UniProtKB-UniRule"/>
</dbReference>
<organism evidence="8 9">
    <name type="scientific">Candidatus Kaiserbacteria bacterium RIFCSPHIGHO2_02_FULL_50_50</name>
    <dbReference type="NCBI Taxonomy" id="1798492"/>
    <lineage>
        <taxon>Bacteria</taxon>
        <taxon>Candidatus Kaiseribacteriota</taxon>
    </lineage>
</organism>
<evidence type="ECO:0000256" key="2">
    <source>
        <dbReference type="ARBA" id="ARBA00022692"/>
    </source>
</evidence>
<dbReference type="AlphaFoldDB" id="A0A1F6DGZ1"/>
<protein>
    <recommendedName>
        <fullName evidence="7">Endolytic murein transglycosylase</fullName>
        <ecNumber evidence="7">4.2.2.29</ecNumber>
    </recommendedName>
    <alternativeName>
        <fullName evidence="7">Peptidoglycan lytic transglycosylase</fullName>
    </alternativeName>
    <alternativeName>
        <fullName evidence="7">Peptidoglycan polymerization terminase</fullName>
    </alternativeName>
</protein>
<proteinExistence type="inferred from homology"/>
<dbReference type="Pfam" id="PF02618">
    <property type="entry name" value="YceG"/>
    <property type="match status" value="1"/>
</dbReference>
<evidence type="ECO:0000256" key="3">
    <source>
        <dbReference type="ARBA" id="ARBA00022989"/>
    </source>
</evidence>
<accession>A0A1F6DGZ1</accession>
<dbReference type="InterPro" id="IPR003770">
    <property type="entry name" value="MLTG-like"/>
</dbReference>
<evidence type="ECO:0000313" key="9">
    <source>
        <dbReference type="Proteomes" id="UP000178794"/>
    </source>
</evidence>
<dbReference type="EC" id="4.2.2.29" evidence="7"/>
<reference evidence="8 9" key="1">
    <citation type="journal article" date="2016" name="Nat. Commun.">
        <title>Thousands of microbial genomes shed light on interconnected biogeochemical processes in an aquifer system.</title>
        <authorList>
            <person name="Anantharaman K."/>
            <person name="Brown C.T."/>
            <person name="Hug L.A."/>
            <person name="Sharon I."/>
            <person name="Castelle C.J."/>
            <person name="Probst A.J."/>
            <person name="Thomas B.C."/>
            <person name="Singh A."/>
            <person name="Wilkins M.J."/>
            <person name="Karaoz U."/>
            <person name="Brodie E.L."/>
            <person name="Williams K.H."/>
            <person name="Hubbard S.S."/>
            <person name="Banfield J.F."/>
        </authorList>
    </citation>
    <scope>NUCLEOTIDE SEQUENCE [LARGE SCALE GENOMIC DNA]</scope>
</reference>
<comment type="similarity">
    <text evidence="7">Belongs to the transglycosylase MltG family.</text>
</comment>
<dbReference type="EMBL" id="MFLF01000008">
    <property type="protein sequence ID" value="OGG60302.1"/>
    <property type="molecule type" value="Genomic_DNA"/>
</dbReference>
<dbReference type="PANTHER" id="PTHR30518:SF2">
    <property type="entry name" value="ENDOLYTIC MUREIN TRANSGLYCOSYLASE"/>
    <property type="match status" value="1"/>
</dbReference>